<evidence type="ECO:0000256" key="6">
    <source>
        <dbReference type="SAM" id="Phobius"/>
    </source>
</evidence>
<dbReference type="Pfam" id="PF00892">
    <property type="entry name" value="EamA"/>
    <property type="match status" value="2"/>
</dbReference>
<dbReference type="InterPro" id="IPR050638">
    <property type="entry name" value="AA-Vitamin_Transporters"/>
</dbReference>
<feature type="domain" description="EamA" evidence="7">
    <location>
        <begin position="2"/>
        <end position="129"/>
    </location>
</feature>
<evidence type="ECO:0000259" key="7">
    <source>
        <dbReference type="Pfam" id="PF00892"/>
    </source>
</evidence>
<name>A0ABY5HPI7_9GAMM</name>
<evidence type="ECO:0000256" key="5">
    <source>
        <dbReference type="ARBA" id="ARBA00023136"/>
    </source>
</evidence>
<feature type="transmembrane region" description="Helical" evidence="6">
    <location>
        <begin position="239"/>
        <end position="258"/>
    </location>
</feature>
<dbReference type="InterPro" id="IPR037185">
    <property type="entry name" value="EmrE-like"/>
</dbReference>
<protein>
    <submittedName>
        <fullName evidence="8">DMT family transporter</fullName>
    </submittedName>
</protein>
<dbReference type="PANTHER" id="PTHR32322:SF2">
    <property type="entry name" value="EAMA DOMAIN-CONTAINING PROTEIN"/>
    <property type="match status" value="1"/>
</dbReference>
<keyword evidence="4 6" id="KW-1133">Transmembrane helix</keyword>
<reference evidence="8" key="1">
    <citation type="submission" date="2021-04" db="EMBL/GenBank/DDBJ databases">
        <title>Oceanospirillales bacteria with DddD are important DMSP degraders in coastal seawater.</title>
        <authorList>
            <person name="Liu J."/>
        </authorList>
    </citation>
    <scope>NUCLEOTIDE SEQUENCE</scope>
    <source>
        <strain evidence="8">D13-1</strain>
    </source>
</reference>
<dbReference type="Proteomes" id="UP001058461">
    <property type="component" value="Chromosome"/>
</dbReference>
<keyword evidence="9" id="KW-1185">Reference proteome</keyword>
<accession>A0ABY5HPI7</accession>
<gene>
    <name evidence="8" type="ORF">KDW95_05370</name>
</gene>
<dbReference type="InterPro" id="IPR000620">
    <property type="entry name" value="EamA_dom"/>
</dbReference>
<evidence type="ECO:0000256" key="4">
    <source>
        <dbReference type="ARBA" id="ARBA00022989"/>
    </source>
</evidence>
<dbReference type="EMBL" id="CP073347">
    <property type="protein sequence ID" value="UTW14325.1"/>
    <property type="molecule type" value="Genomic_DNA"/>
</dbReference>
<dbReference type="SUPFAM" id="SSF103481">
    <property type="entry name" value="Multidrug resistance efflux transporter EmrE"/>
    <property type="match status" value="2"/>
</dbReference>
<comment type="subcellular location">
    <subcellularLocation>
        <location evidence="1">Membrane</location>
        <topology evidence="1">Multi-pass membrane protein</topology>
    </subcellularLocation>
</comment>
<evidence type="ECO:0000256" key="1">
    <source>
        <dbReference type="ARBA" id="ARBA00004141"/>
    </source>
</evidence>
<feature type="transmembrane region" description="Helical" evidence="6">
    <location>
        <begin position="145"/>
        <end position="166"/>
    </location>
</feature>
<evidence type="ECO:0000256" key="2">
    <source>
        <dbReference type="ARBA" id="ARBA00007362"/>
    </source>
</evidence>
<feature type="transmembrane region" description="Helical" evidence="6">
    <location>
        <begin position="113"/>
        <end position="133"/>
    </location>
</feature>
<keyword evidence="3 6" id="KW-0812">Transmembrane</keyword>
<proteinExistence type="inferred from homology"/>
<feature type="transmembrane region" description="Helical" evidence="6">
    <location>
        <begin position="208"/>
        <end position="230"/>
    </location>
</feature>
<organism evidence="8 9">
    <name type="scientific">Marinobacterium rhizophilum</name>
    <dbReference type="NCBI Taxonomy" id="420402"/>
    <lineage>
        <taxon>Bacteria</taxon>
        <taxon>Pseudomonadati</taxon>
        <taxon>Pseudomonadota</taxon>
        <taxon>Gammaproteobacteria</taxon>
        <taxon>Oceanospirillales</taxon>
        <taxon>Oceanospirillaceae</taxon>
        <taxon>Marinobacterium</taxon>
    </lineage>
</organism>
<evidence type="ECO:0000313" key="9">
    <source>
        <dbReference type="Proteomes" id="UP001058461"/>
    </source>
</evidence>
<keyword evidence="5 6" id="KW-0472">Membrane</keyword>
<dbReference type="PANTHER" id="PTHR32322">
    <property type="entry name" value="INNER MEMBRANE TRANSPORTER"/>
    <property type="match status" value="1"/>
</dbReference>
<feature type="domain" description="EamA" evidence="7">
    <location>
        <begin position="145"/>
        <end position="281"/>
    </location>
</feature>
<evidence type="ECO:0000256" key="3">
    <source>
        <dbReference type="ARBA" id="ARBA00022692"/>
    </source>
</evidence>
<feature type="transmembrane region" description="Helical" evidence="6">
    <location>
        <begin position="264"/>
        <end position="286"/>
    </location>
</feature>
<feature type="transmembrane region" description="Helical" evidence="6">
    <location>
        <begin position="178"/>
        <end position="196"/>
    </location>
</feature>
<evidence type="ECO:0000313" key="8">
    <source>
        <dbReference type="EMBL" id="UTW14325.1"/>
    </source>
</evidence>
<comment type="similarity">
    <text evidence="2">Belongs to the EamA transporter family.</text>
</comment>
<feature type="transmembrane region" description="Helical" evidence="6">
    <location>
        <begin position="86"/>
        <end position="106"/>
    </location>
</feature>
<sequence length="302" mass="32829">MLVFCLVLGMQQITIKATADDISPVLQIALRSGISALLVGLFMQLRGTRLTFSDGSWKAGLLAGALFATEYLLMGESLRHTSASHVVIFMYTAPLFAALGLHFTVASERLAPLQWLGILLAFGGIAIAFLGSATQTDQPDVLSMLWGDTLALLAGAAWGMTTVILRTTRLSRLPATHTLMYQLVVAFVVLMIFAIWQGQTTFNPTPEVWASLAFQSVVVSFASLLLWFWLLQHYLASRLGAFSFLTPLFGAAFGAWLLNEPIEPRFLLGALFVLTGIVLVSGYTTVQQALAYLKHRAGPKTT</sequence>